<evidence type="ECO:0000313" key="1">
    <source>
        <dbReference type="EMBL" id="RXH93301.1"/>
    </source>
</evidence>
<dbReference type="STRING" id="3750.A0A498JJ07"/>
<accession>A0A498JJ07</accession>
<dbReference type="InterPro" id="IPR043129">
    <property type="entry name" value="ATPase_NBD"/>
</dbReference>
<evidence type="ECO:0000313" key="2">
    <source>
        <dbReference type="Proteomes" id="UP000290289"/>
    </source>
</evidence>
<dbReference type="Proteomes" id="UP000290289">
    <property type="component" value="Chromosome 7"/>
</dbReference>
<dbReference type="Pfam" id="PF03630">
    <property type="entry name" value="Fumble"/>
    <property type="match status" value="1"/>
</dbReference>
<comment type="caution">
    <text evidence="1">The sequence shown here is derived from an EMBL/GenBank/DDBJ whole genome shotgun (WGS) entry which is preliminary data.</text>
</comment>
<protein>
    <submittedName>
        <fullName evidence="1">Uncharacterized protein</fullName>
    </submittedName>
</protein>
<gene>
    <name evidence="1" type="ORF">DVH24_013877</name>
</gene>
<sequence>MRTPTTVNLYLQNPLPVLFPTPKLVSSNSKPNFFNFRSKKRQFAAKLAGIGPRPRSSLIELVYFSTNSDDSSSLNESLAASNGDRGRPVLEGKLHFAKFETQKINDCIDFIRSKQLRLTGSQQHGASGSAKCVIKATGGGALSTQIFLKKSLGFLLTRQMKWTVLWPEQIFCLRWDPKTTYIQSNPVIFSTYCKHLGLLTSCTANCSNPTSVKCITFSTYCKHLSDALAIVLGGGYLFGLPVGYVADSIGATLGAGAAFLLGRAAAADDQIQVIEMIKLLETKGSKTF</sequence>
<dbReference type="SUPFAM" id="SSF53067">
    <property type="entry name" value="Actin-like ATPase domain"/>
    <property type="match status" value="1"/>
</dbReference>
<keyword evidence="2" id="KW-1185">Reference proteome</keyword>
<proteinExistence type="predicted"/>
<organism evidence="1 2">
    <name type="scientific">Malus domestica</name>
    <name type="common">Apple</name>
    <name type="synonym">Pyrus malus</name>
    <dbReference type="NCBI Taxonomy" id="3750"/>
    <lineage>
        <taxon>Eukaryota</taxon>
        <taxon>Viridiplantae</taxon>
        <taxon>Streptophyta</taxon>
        <taxon>Embryophyta</taxon>
        <taxon>Tracheophyta</taxon>
        <taxon>Spermatophyta</taxon>
        <taxon>Magnoliopsida</taxon>
        <taxon>eudicotyledons</taxon>
        <taxon>Gunneridae</taxon>
        <taxon>Pentapetalae</taxon>
        <taxon>rosids</taxon>
        <taxon>fabids</taxon>
        <taxon>Rosales</taxon>
        <taxon>Rosaceae</taxon>
        <taxon>Amygdaloideae</taxon>
        <taxon>Maleae</taxon>
        <taxon>Malus</taxon>
    </lineage>
</organism>
<reference evidence="1 2" key="1">
    <citation type="submission" date="2018-10" db="EMBL/GenBank/DDBJ databases">
        <title>A high-quality apple genome assembly.</title>
        <authorList>
            <person name="Hu J."/>
        </authorList>
    </citation>
    <scope>NUCLEOTIDE SEQUENCE [LARGE SCALE GENOMIC DNA]</scope>
    <source>
        <strain evidence="2">cv. HFTH1</strain>
        <tissue evidence="1">Young leaf</tissue>
    </source>
</reference>
<dbReference type="EMBL" id="RDQH01000333">
    <property type="protein sequence ID" value="RXH93301.1"/>
    <property type="molecule type" value="Genomic_DNA"/>
</dbReference>
<name>A0A498JJ07_MALDO</name>
<dbReference type="AlphaFoldDB" id="A0A498JJ07"/>
<dbReference type="InterPro" id="IPR004567">
    <property type="entry name" value="Type_II_PanK"/>
</dbReference>
<dbReference type="Gene3D" id="3.30.420.510">
    <property type="match status" value="1"/>
</dbReference>
<dbReference type="GO" id="GO:0005524">
    <property type="term" value="F:ATP binding"/>
    <property type="evidence" value="ECO:0007669"/>
    <property type="project" value="InterPro"/>
</dbReference>
<dbReference type="GO" id="GO:0015937">
    <property type="term" value="P:coenzyme A biosynthetic process"/>
    <property type="evidence" value="ECO:0007669"/>
    <property type="project" value="InterPro"/>
</dbReference>